<proteinExistence type="predicted"/>
<dbReference type="EMBL" id="FRCY01000005">
    <property type="protein sequence ID" value="SHN02411.1"/>
    <property type="molecule type" value="Genomic_DNA"/>
</dbReference>
<evidence type="ECO:0000256" key="2">
    <source>
        <dbReference type="SAM" id="Phobius"/>
    </source>
</evidence>
<name>A0A1M7NG83_9BACT</name>
<feature type="compositionally biased region" description="Basic and acidic residues" evidence="1">
    <location>
        <begin position="80"/>
        <end position="89"/>
    </location>
</feature>
<dbReference type="STRING" id="388280.SAMN04488057_105280"/>
<dbReference type="AlphaFoldDB" id="A0A1M7NG83"/>
<organism evidence="3 4">
    <name type="scientific">Cyclobacterium lianum</name>
    <dbReference type="NCBI Taxonomy" id="388280"/>
    <lineage>
        <taxon>Bacteria</taxon>
        <taxon>Pseudomonadati</taxon>
        <taxon>Bacteroidota</taxon>
        <taxon>Cytophagia</taxon>
        <taxon>Cytophagales</taxon>
        <taxon>Cyclobacteriaceae</taxon>
        <taxon>Cyclobacterium</taxon>
    </lineage>
</organism>
<dbReference type="Proteomes" id="UP000184513">
    <property type="component" value="Unassembled WGS sequence"/>
</dbReference>
<evidence type="ECO:0000313" key="4">
    <source>
        <dbReference type="Proteomes" id="UP000184513"/>
    </source>
</evidence>
<evidence type="ECO:0000256" key="1">
    <source>
        <dbReference type="SAM" id="MobiDB-lite"/>
    </source>
</evidence>
<feature type="region of interest" description="Disordered" evidence="1">
    <location>
        <begin position="80"/>
        <end position="161"/>
    </location>
</feature>
<feature type="transmembrane region" description="Helical" evidence="2">
    <location>
        <begin position="45"/>
        <end position="64"/>
    </location>
</feature>
<accession>A0A1M7NG83</accession>
<keyword evidence="2" id="KW-0472">Membrane</keyword>
<evidence type="ECO:0000313" key="3">
    <source>
        <dbReference type="EMBL" id="SHN02411.1"/>
    </source>
</evidence>
<dbReference type="RefSeq" id="WP_073094508.1">
    <property type="nucleotide sequence ID" value="NZ_FRCY01000005.1"/>
</dbReference>
<protein>
    <submittedName>
        <fullName evidence="3">Uncharacterized protein</fullName>
    </submittedName>
</protein>
<gene>
    <name evidence="3" type="ORF">SAMN04488057_105280</name>
</gene>
<dbReference type="OrthoDB" id="826165at2"/>
<reference evidence="3 4" key="1">
    <citation type="submission" date="2016-11" db="EMBL/GenBank/DDBJ databases">
        <authorList>
            <person name="Jaros S."/>
            <person name="Januszkiewicz K."/>
            <person name="Wedrychowicz H."/>
        </authorList>
    </citation>
    <scope>NUCLEOTIDE SEQUENCE [LARGE SCALE GENOMIC DNA]</scope>
    <source>
        <strain evidence="3 4">CGMCC 1.6102</strain>
    </source>
</reference>
<keyword evidence="2" id="KW-0812">Transmembrane</keyword>
<keyword evidence="4" id="KW-1185">Reference proteome</keyword>
<keyword evidence="2" id="KW-1133">Transmembrane helix</keyword>
<sequence>MKDRNNNMEKKIRQTLSKHEIGPDDWVWEKISEKLEKKNKPVLMLWKRWAAVAVLVLGFSWFLLQLDMSEVTEPVSQDLRESVLNDEHSSSVPEPHQIPDSAPLPIDPEAEELQEKTQAPPADVQPTIGKGAGDRPASSGPGQAKTSQREQEMALQPPTDLLAERVELIPIPDIDLSLELKPDKSETAPTATDEPYTVRVVSRGYAIQPDKAKMVDGLEDKIEGFFSKLDQGFGDLQDAKNNLFASLNTKREKK</sequence>